<keyword evidence="1" id="KW-0472">Membrane</keyword>
<reference evidence="2 3" key="1">
    <citation type="submission" date="2015-11" db="EMBL/GenBank/DDBJ databases">
        <authorList>
            <person name="Zhang Y."/>
            <person name="Guo Z."/>
        </authorList>
    </citation>
    <scope>NUCLEOTIDE SEQUENCE [LARGE SCALE GENOMIC DNA]</scope>
    <source>
        <strain evidence="2 3">KCTC 32221</strain>
    </source>
</reference>
<gene>
    <name evidence="2" type="ORF">PS2015_33</name>
</gene>
<keyword evidence="1" id="KW-0812">Transmembrane</keyword>
<dbReference type="Proteomes" id="UP000065641">
    <property type="component" value="Chromosome"/>
</dbReference>
<protein>
    <recommendedName>
        <fullName evidence="4">Transmembrane protein</fullName>
    </recommendedName>
</protein>
<feature type="transmembrane region" description="Helical" evidence="1">
    <location>
        <begin position="62"/>
        <end position="85"/>
    </location>
</feature>
<sequence length="179" mass="19876">MRCIYYLSPTLKSTHQISDDLHDIGVDDWFLHIHSKDESGLVKEHLHSSNYLETLDFIREGFIGAGIGFVAGLILAGLAAVAEPFGTPIPWYAYAAIVFLVTCFGAWVGGLTGIANENKKIAHFHDDIAAGKYLILIYAKEPQVQKIKDMMEAKHQEAQLAAIDAHFFNPFADLQMVRS</sequence>
<keyword evidence="3" id="KW-1185">Reference proteome</keyword>
<proteinExistence type="predicted"/>
<evidence type="ECO:0000313" key="3">
    <source>
        <dbReference type="Proteomes" id="UP000065641"/>
    </source>
</evidence>
<dbReference type="EMBL" id="CP013189">
    <property type="protein sequence ID" value="ALO44731.1"/>
    <property type="molecule type" value="Genomic_DNA"/>
</dbReference>
<keyword evidence="1" id="KW-1133">Transmembrane helix</keyword>
<evidence type="ECO:0008006" key="4">
    <source>
        <dbReference type="Google" id="ProtNLM"/>
    </source>
</evidence>
<evidence type="ECO:0000313" key="2">
    <source>
        <dbReference type="EMBL" id="ALO44731.1"/>
    </source>
</evidence>
<dbReference type="AlphaFoldDB" id="A0A0S2K8R5"/>
<name>A0A0S2K8R5_9GAMM</name>
<dbReference type="STRING" id="1249552.PS2015_33"/>
<dbReference type="KEGG" id="pspi:PS2015_33"/>
<accession>A0A0S2K8R5</accession>
<feature type="transmembrane region" description="Helical" evidence="1">
    <location>
        <begin position="91"/>
        <end position="115"/>
    </location>
</feature>
<dbReference type="OrthoDB" id="5905880at2"/>
<dbReference type="RefSeq" id="WP_058020266.1">
    <property type="nucleotide sequence ID" value="NZ_CP013189.1"/>
</dbReference>
<organism evidence="2 3">
    <name type="scientific">Pseudohongiella spirulinae</name>
    <dbReference type="NCBI Taxonomy" id="1249552"/>
    <lineage>
        <taxon>Bacteria</taxon>
        <taxon>Pseudomonadati</taxon>
        <taxon>Pseudomonadota</taxon>
        <taxon>Gammaproteobacteria</taxon>
        <taxon>Pseudomonadales</taxon>
        <taxon>Pseudohongiellaceae</taxon>
        <taxon>Pseudohongiella</taxon>
    </lineage>
</organism>
<evidence type="ECO:0000256" key="1">
    <source>
        <dbReference type="SAM" id="Phobius"/>
    </source>
</evidence>